<dbReference type="GO" id="GO:0003723">
    <property type="term" value="F:RNA binding"/>
    <property type="evidence" value="ECO:0007669"/>
    <property type="project" value="UniProtKB-UniRule"/>
</dbReference>
<evidence type="ECO:0000256" key="2">
    <source>
        <dbReference type="PROSITE-ProRule" id="PRU00117"/>
    </source>
</evidence>
<dbReference type="InterPro" id="IPR019964">
    <property type="entry name" value="KH_domain_protein_archaea"/>
</dbReference>
<proteinExistence type="predicted"/>
<reference evidence="4" key="2">
    <citation type="journal article" date="2015" name="ISME J.">
        <title>A new class of marine Euryarchaeota group II from the Mediterranean deep chlorophyll maximum.</title>
        <authorList>
            <person name="Martin-Cuadrado A.B."/>
            <person name="Garcia-Heredia I."/>
            <person name="Molto A.G."/>
            <person name="Lopez-Ubeda R."/>
            <person name="Kimes N."/>
            <person name="Lopez-Garcia P."/>
            <person name="Moreira D."/>
            <person name="Rodriguez-Valera F."/>
        </authorList>
    </citation>
    <scope>NUCLEOTIDE SEQUENCE</scope>
</reference>
<protein>
    <submittedName>
        <fullName evidence="4">Ribosomal RNA assembly protein (KRR1)</fullName>
    </submittedName>
</protein>
<keyword evidence="1 2" id="KW-0694">RNA-binding</keyword>
<dbReference type="Pfam" id="PF00013">
    <property type="entry name" value="KH_1"/>
    <property type="match status" value="1"/>
</dbReference>
<dbReference type="SMART" id="SM00322">
    <property type="entry name" value="KH"/>
    <property type="match status" value="2"/>
</dbReference>
<dbReference type="PANTHER" id="PTHR12826">
    <property type="entry name" value="RIBONUCLEASE Y"/>
    <property type="match status" value="1"/>
</dbReference>
<name>A0A1B1TFM0_9ARCH</name>
<organism evidence="4">
    <name type="scientific">uncultured Poseidoniia archaeon</name>
    <dbReference type="NCBI Taxonomy" id="1697135"/>
    <lineage>
        <taxon>Archaea</taxon>
        <taxon>Methanobacteriati</taxon>
        <taxon>Thermoplasmatota</taxon>
        <taxon>Candidatus Poseidoniia</taxon>
        <taxon>environmental samples</taxon>
    </lineage>
</organism>
<feature type="domain" description="K Homology" evidence="3">
    <location>
        <begin position="7"/>
        <end position="85"/>
    </location>
</feature>
<dbReference type="InterPro" id="IPR036612">
    <property type="entry name" value="KH_dom_type_1_sf"/>
</dbReference>
<evidence type="ECO:0000256" key="1">
    <source>
        <dbReference type="ARBA" id="ARBA00022884"/>
    </source>
</evidence>
<dbReference type="InterPro" id="IPR055211">
    <property type="entry name" value="KH_PNO1_2nd"/>
</dbReference>
<dbReference type="Pfam" id="PF22891">
    <property type="entry name" value="KH_PNO1_2nd"/>
    <property type="match status" value="1"/>
</dbReference>
<dbReference type="EMBL" id="KP211920">
    <property type="protein sequence ID" value="ANV81052.1"/>
    <property type="molecule type" value="Genomic_DNA"/>
</dbReference>
<evidence type="ECO:0000259" key="3">
    <source>
        <dbReference type="SMART" id="SM00322"/>
    </source>
</evidence>
<dbReference type="AlphaFoldDB" id="A0A1B1TFM0"/>
<feature type="domain" description="K Homology" evidence="3">
    <location>
        <begin position="93"/>
        <end position="156"/>
    </location>
</feature>
<dbReference type="PROSITE" id="PS50084">
    <property type="entry name" value="KH_TYPE_1"/>
    <property type="match status" value="1"/>
</dbReference>
<evidence type="ECO:0000313" key="4">
    <source>
        <dbReference type="EMBL" id="ANV81052.1"/>
    </source>
</evidence>
<reference evidence="4" key="1">
    <citation type="submission" date="2014-11" db="EMBL/GenBank/DDBJ databases">
        <authorList>
            <person name="Zhu J."/>
            <person name="Qi W."/>
            <person name="Song R."/>
        </authorList>
    </citation>
    <scope>NUCLEOTIDE SEQUENCE</scope>
</reference>
<dbReference type="NCBIfam" id="TIGR03665">
    <property type="entry name" value="arCOG04150"/>
    <property type="match status" value="1"/>
</dbReference>
<dbReference type="InterPro" id="IPR004088">
    <property type="entry name" value="KH_dom_type_1"/>
</dbReference>
<dbReference type="PANTHER" id="PTHR12826:SF13">
    <property type="entry name" value="RNA-BINDING PROTEIN PNO1"/>
    <property type="match status" value="1"/>
</dbReference>
<sequence length="243" mass="27388">MEHLARIPKNRIAVLIGKSGSTRKMIEKACGASLHIESKSGDVSVNWPDEGSDPVIKMKLPDVIFAIGRGLAPKRAIQLLEDDVFLRMYDIREWVGKQPNQTRRMRSRLIGTNGRIRSLIEELTGTEMAIYGSTVLVIGDQESLALATPAIEGILQGSEHGTVLFGLEQDRKRQRIRSYSLETYEEKVVEDTSTFEALVPSLADARRRRERKFTNSQVDPLDEDAISEMMELADDEKIVFEEE</sequence>
<accession>A0A1B1TFM0</accession>
<dbReference type="SUPFAM" id="SSF54791">
    <property type="entry name" value="Eukaryotic type KH-domain (KH-domain type I)"/>
    <property type="match status" value="2"/>
</dbReference>
<dbReference type="Gene3D" id="3.30.1370.10">
    <property type="entry name" value="K Homology domain, type 1"/>
    <property type="match status" value="2"/>
</dbReference>
<dbReference type="InterPro" id="IPR004087">
    <property type="entry name" value="KH_dom"/>
</dbReference>